<dbReference type="Gene3D" id="3.30.559.10">
    <property type="entry name" value="Chloramphenicol acetyltransferase-like domain"/>
    <property type="match status" value="2"/>
</dbReference>
<dbReference type="AlphaFoldDB" id="A0AAN9RT12"/>
<keyword evidence="2" id="KW-0808">Transferase</keyword>
<evidence type="ECO:0000256" key="1">
    <source>
        <dbReference type="ARBA" id="ARBA00009861"/>
    </source>
</evidence>
<comment type="similarity">
    <text evidence="1">Belongs to the plant acyltransferase family.</text>
</comment>
<keyword evidence="3" id="KW-0012">Acyltransferase</keyword>
<organism evidence="4 5">
    <name type="scientific">Phaseolus coccineus</name>
    <name type="common">Scarlet runner bean</name>
    <name type="synonym">Phaseolus multiflorus</name>
    <dbReference type="NCBI Taxonomy" id="3886"/>
    <lineage>
        <taxon>Eukaryota</taxon>
        <taxon>Viridiplantae</taxon>
        <taxon>Streptophyta</taxon>
        <taxon>Embryophyta</taxon>
        <taxon>Tracheophyta</taxon>
        <taxon>Spermatophyta</taxon>
        <taxon>Magnoliopsida</taxon>
        <taxon>eudicotyledons</taxon>
        <taxon>Gunneridae</taxon>
        <taxon>Pentapetalae</taxon>
        <taxon>rosids</taxon>
        <taxon>fabids</taxon>
        <taxon>Fabales</taxon>
        <taxon>Fabaceae</taxon>
        <taxon>Papilionoideae</taxon>
        <taxon>50 kb inversion clade</taxon>
        <taxon>NPAAA clade</taxon>
        <taxon>indigoferoid/millettioid clade</taxon>
        <taxon>Phaseoleae</taxon>
        <taxon>Phaseolus</taxon>
    </lineage>
</organism>
<protein>
    <submittedName>
        <fullName evidence="4">Uncharacterized protein</fullName>
    </submittedName>
</protein>
<evidence type="ECO:0000256" key="2">
    <source>
        <dbReference type="ARBA" id="ARBA00022679"/>
    </source>
</evidence>
<dbReference type="InterPro" id="IPR023213">
    <property type="entry name" value="CAT-like_dom_sf"/>
</dbReference>
<evidence type="ECO:0000313" key="4">
    <source>
        <dbReference type="EMBL" id="KAK7382690.1"/>
    </source>
</evidence>
<name>A0AAN9RT12_PHACN</name>
<dbReference type="PANTHER" id="PTHR31623:SF79">
    <property type="entry name" value="SALUTARIDINOL 7-O-ACETYLTRANSFERASE"/>
    <property type="match status" value="1"/>
</dbReference>
<proteinExistence type="inferred from homology"/>
<evidence type="ECO:0000256" key="3">
    <source>
        <dbReference type="ARBA" id="ARBA00023315"/>
    </source>
</evidence>
<comment type="caution">
    <text evidence="4">The sequence shown here is derived from an EMBL/GenBank/DDBJ whole genome shotgun (WGS) entry which is preliminary data.</text>
</comment>
<dbReference type="PANTHER" id="PTHR31623">
    <property type="entry name" value="F21J9.9"/>
    <property type="match status" value="1"/>
</dbReference>
<sequence>MAEKDEIMSNDRIKPSSPTPNHLLNFKLSFLDQLAPSFYVPILLFYSASDVRTFATDLSVLSEKLKTSLSELLTLYYPFCGRLRDNSTIDCNDQGVLFTHSKLPIHLSNILKNPQLHNLYQLLPCAPYNPQPQERDTLGIMAVQLNQFKCGGIALGVCFSHKIADASTAASFLNAWAATSRGHGNSSFVPPPMEETSLLFPPRNISVDVTSSMLGHANTVTKRFIFSGSNISRLRQNIGCPNFNPSRVEAVTTLLWKSSLEAAKDTSDSGEENIAASSVCHVVNIRSRMVPALSKYSIGNIWQYAVSSLVEVEGGVGWRDLAERVRETIRKVDGDYIRKLQTDECVEVVKALEETRTVAAEKGNRCYAFSSWVGFEFYEVDFGWGKPTYATTIAMPIKNLGVLTSTKDGDGIEAWLTLTTREMAQLEHNAELLNFASLAS</sequence>
<dbReference type="Proteomes" id="UP001374584">
    <property type="component" value="Unassembled WGS sequence"/>
</dbReference>
<accession>A0AAN9RT12</accession>
<gene>
    <name evidence="4" type="ORF">VNO80_01671</name>
</gene>
<dbReference type="GO" id="GO:0016746">
    <property type="term" value="F:acyltransferase activity"/>
    <property type="evidence" value="ECO:0007669"/>
    <property type="project" value="UniProtKB-KW"/>
</dbReference>
<reference evidence="4 5" key="1">
    <citation type="submission" date="2024-01" db="EMBL/GenBank/DDBJ databases">
        <title>The genomes of 5 underutilized Papilionoideae crops provide insights into root nodulation and disease resistanc.</title>
        <authorList>
            <person name="Jiang F."/>
        </authorList>
    </citation>
    <scope>NUCLEOTIDE SEQUENCE [LARGE SCALE GENOMIC DNA]</scope>
    <source>
        <strain evidence="4">JINMINGXINNONG_FW02</strain>
        <tissue evidence="4">Leaves</tissue>
    </source>
</reference>
<keyword evidence="5" id="KW-1185">Reference proteome</keyword>
<dbReference type="EMBL" id="JAYMYR010000001">
    <property type="protein sequence ID" value="KAK7382690.1"/>
    <property type="molecule type" value="Genomic_DNA"/>
</dbReference>
<evidence type="ECO:0000313" key="5">
    <source>
        <dbReference type="Proteomes" id="UP001374584"/>
    </source>
</evidence>
<dbReference type="Pfam" id="PF02458">
    <property type="entry name" value="Transferase"/>
    <property type="match status" value="1"/>
</dbReference>